<reference evidence="2" key="1">
    <citation type="journal article" date="2024" name="Proc. Natl. Acad. Sci. U.S.A.">
        <title>Extraordinary preservation of gene collinearity over three hundred million years revealed in homosporous lycophytes.</title>
        <authorList>
            <person name="Li C."/>
            <person name="Wickell D."/>
            <person name="Kuo L.Y."/>
            <person name="Chen X."/>
            <person name="Nie B."/>
            <person name="Liao X."/>
            <person name="Peng D."/>
            <person name="Ji J."/>
            <person name="Jenkins J."/>
            <person name="Williams M."/>
            <person name="Shu S."/>
            <person name="Plott C."/>
            <person name="Barry K."/>
            <person name="Rajasekar S."/>
            <person name="Grimwood J."/>
            <person name="Han X."/>
            <person name="Sun S."/>
            <person name="Hou Z."/>
            <person name="He W."/>
            <person name="Dai G."/>
            <person name="Sun C."/>
            <person name="Schmutz J."/>
            <person name="Leebens-Mack J.H."/>
            <person name="Li F.W."/>
            <person name="Wang L."/>
        </authorList>
    </citation>
    <scope>NUCLEOTIDE SEQUENCE [LARGE SCALE GENOMIC DNA]</scope>
    <source>
        <strain evidence="2">cv. PW_Plant_1</strain>
    </source>
</reference>
<dbReference type="EMBL" id="CM055110">
    <property type="protein sequence ID" value="KAJ7520405.1"/>
    <property type="molecule type" value="Genomic_DNA"/>
</dbReference>
<accession>A0ACC2AS85</accession>
<sequence>MLAVITKPLEDQVARLSAANMDAEKLLQVDPYWILVINLLKHNSLLLLGTLVVIFLASTASSAQRKYRKLLPPGPPGWPIIGNLLQLGPLPHRTLAGLCRQYGPLVYLRIGSVHTVTTDCPQMIKELLFNQDEVFASRPRSTAGKLMAYDDMDVGLAPYGAHWKLMRRVCMEHLLTTRRIASFQQNRQEEAQALVHSVWEECKQGGKVVNVREHLGSFTMNIVTIMLLGKRYFGSESMGAKEAKEFRELIHAAMALHGTFFVGDYLPFLKWFDFQGYQSLFKRMGKQMDDYYSSILEDHRDRLKQFGIGPDDDGPQDFVDVMLKISAEEGKLNDIEMKALMQDMVVGGTDTASFTMEWCMAELIRNPKTLQKAQEELDQLLEDGHTLQESDLPQLRYLKAAVKETFRFHPVGGFLIPHESIRETKIAGYIIPKNSLVLINTHGLGRNPDVWENPLQFMPERFMGDKVELRDAEFRVVPFGSGRRKCPGAPLGQSMLLLGLGRLIHAFNWAPPPPLLPTDINVMEANGMTTPPATPLKALATPRLPYHRY</sequence>
<protein>
    <submittedName>
        <fullName evidence="1">Uncharacterized protein</fullName>
    </submittedName>
</protein>
<gene>
    <name evidence="1" type="ORF">O6H91_19G004500</name>
</gene>
<keyword evidence="2" id="KW-1185">Reference proteome</keyword>
<dbReference type="Proteomes" id="UP001162992">
    <property type="component" value="Chromosome 19"/>
</dbReference>
<evidence type="ECO:0000313" key="2">
    <source>
        <dbReference type="Proteomes" id="UP001162992"/>
    </source>
</evidence>
<proteinExistence type="predicted"/>
<evidence type="ECO:0000313" key="1">
    <source>
        <dbReference type="EMBL" id="KAJ7520405.1"/>
    </source>
</evidence>
<comment type="caution">
    <text evidence="1">The sequence shown here is derived from an EMBL/GenBank/DDBJ whole genome shotgun (WGS) entry which is preliminary data.</text>
</comment>
<organism evidence="1 2">
    <name type="scientific">Diphasiastrum complanatum</name>
    <name type="common">Issler's clubmoss</name>
    <name type="synonym">Lycopodium complanatum</name>
    <dbReference type="NCBI Taxonomy" id="34168"/>
    <lineage>
        <taxon>Eukaryota</taxon>
        <taxon>Viridiplantae</taxon>
        <taxon>Streptophyta</taxon>
        <taxon>Embryophyta</taxon>
        <taxon>Tracheophyta</taxon>
        <taxon>Lycopodiopsida</taxon>
        <taxon>Lycopodiales</taxon>
        <taxon>Lycopodiaceae</taxon>
        <taxon>Lycopodioideae</taxon>
        <taxon>Diphasiastrum</taxon>
    </lineage>
</organism>
<name>A0ACC2AS85_DIPCM</name>